<dbReference type="Proteomes" id="UP001555100">
    <property type="component" value="Unassembled WGS sequence"/>
</dbReference>
<evidence type="ECO:0000256" key="4">
    <source>
        <dbReference type="ARBA" id="ARBA00022842"/>
    </source>
</evidence>
<gene>
    <name evidence="6" type="ORF">V3M73_04675</name>
</gene>
<dbReference type="SUPFAM" id="SSF53613">
    <property type="entry name" value="Ribokinase-like"/>
    <property type="match status" value="1"/>
</dbReference>
<evidence type="ECO:0000256" key="5">
    <source>
        <dbReference type="ARBA" id="ARBA00023152"/>
    </source>
</evidence>
<protein>
    <submittedName>
        <fullName evidence="6">ADP-dependent glucokinase/phosphofructokinase</fullName>
    </submittedName>
</protein>
<keyword evidence="3" id="KW-0418">Kinase</keyword>
<dbReference type="EMBL" id="JBAGNM010000003">
    <property type="protein sequence ID" value="MEW6954313.1"/>
    <property type="molecule type" value="Genomic_DNA"/>
</dbReference>
<keyword evidence="1" id="KW-0808">Transferase</keyword>
<comment type="caution">
    <text evidence="6">The sequence shown here is derived from an EMBL/GenBank/DDBJ whole genome shotgun (WGS) entry which is preliminary data.</text>
</comment>
<keyword evidence="4" id="KW-0460">Magnesium</keyword>
<evidence type="ECO:0000256" key="3">
    <source>
        <dbReference type="ARBA" id="ARBA00022777"/>
    </source>
</evidence>
<keyword evidence="2" id="KW-0479">Metal-binding</keyword>
<dbReference type="InterPro" id="IPR029056">
    <property type="entry name" value="Ribokinase-like"/>
</dbReference>
<dbReference type="Pfam" id="PF04587">
    <property type="entry name" value="ADP_PFK_GK"/>
    <property type="match status" value="1"/>
</dbReference>
<accession>A0ABV3NB65</accession>
<evidence type="ECO:0000256" key="2">
    <source>
        <dbReference type="ARBA" id="ARBA00022723"/>
    </source>
</evidence>
<keyword evidence="5" id="KW-0324">Glycolysis</keyword>
<evidence type="ECO:0000313" key="6">
    <source>
        <dbReference type="EMBL" id="MEW6954313.1"/>
    </source>
</evidence>
<dbReference type="InterPro" id="IPR007666">
    <property type="entry name" value="ADP_PFK/GK"/>
</dbReference>
<organism evidence="6 7">
    <name type="scientific">Trueperella pyogenes</name>
    <dbReference type="NCBI Taxonomy" id="1661"/>
    <lineage>
        <taxon>Bacteria</taxon>
        <taxon>Bacillati</taxon>
        <taxon>Actinomycetota</taxon>
        <taxon>Actinomycetes</taxon>
        <taxon>Actinomycetales</taxon>
        <taxon>Actinomycetaceae</taxon>
        <taxon>Trueperella</taxon>
    </lineage>
</organism>
<name>A0ABV3NB65_9ACTO</name>
<evidence type="ECO:0000313" key="7">
    <source>
        <dbReference type="Proteomes" id="UP001555100"/>
    </source>
</evidence>
<sequence>MLSVPPLFLGLGANIDYELCWDEESFAALLARNGVTSTDGDTLLHRILKIMLSGKGAEFSVPRQEDLEMIYSAFTYQETLGGTAARAALIALLLDKNVRLHVVDEPSKYRNLLPAGVDFVWDEQSHVTSSPHVIIQYPKGANLKVGEHIFITQRANRIILTGDAANSTLPLSCNLPMYFRQAVVVLMSGFNAMDDKTELLVRLRDVEKAAAAAAAETFIVYEDAAFHNEEFHDLVLESAGKFAHCLSFNEDELSTRLRRDVDFKDCGMIADALTELSGSFPDKTILIHTADWSAIGGKRKDYLLPALRCAVATSAARYVQGDAVTVLDIDKMRAKISGGVRSAFVTSLESLSGWNFIETPRLQITNPTTIGLGDSFIGGFVSAVVDLARLEFGIGDYR</sequence>
<reference evidence="6 7" key="1">
    <citation type="submission" date="2024-01" db="EMBL/GenBank/DDBJ databases">
        <title>Genomic analysis and antimicrobial resistance profiles of Trueperella pyogenes isolated from domestic and wild animals.</title>
        <authorList>
            <person name="Magossi G."/>
            <person name="Gzyl K.E."/>
            <person name="Holman D.B."/>
            <person name="Amat S."/>
        </authorList>
    </citation>
    <scope>NUCLEOTIDE SEQUENCE [LARGE SCALE GENOMIC DNA]</scope>
    <source>
        <strain evidence="6 7">1494</strain>
    </source>
</reference>
<evidence type="ECO:0000256" key="1">
    <source>
        <dbReference type="ARBA" id="ARBA00022679"/>
    </source>
</evidence>
<keyword evidence="7" id="KW-1185">Reference proteome</keyword>
<dbReference type="RefSeq" id="WP_367245905.1">
    <property type="nucleotide sequence ID" value="NZ_JBAGNM010000003.1"/>
</dbReference>
<proteinExistence type="predicted"/>
<dbReference type="Gene3D" id="3.40.1190.20">
    <property type="match status" value="1"/>
</dbReference>